<dbReference type="EMBL" id="SNRW01025630">
    <property type="protein sequence ID" value="KAA6361380.1"/>
    <property type="molecule type" value="Genomic_DNA"/>
</dbReference>
<evidence type="ECO:0000313" key="1">
    <source>
        <dbReference type="EMBL" id="KAA6361380.1"/>
    </source>
</evidence>
<dbReference type="Proteomes" id="UP000324800">
    <property type="component" value="Unassembled WGS sequence"/>
</dbReference>
<accession>A0A5J4TTN3</accession>
<reference evidence="1 2" key="1">
    <citation type="submission" date="2019-03" db="EMBL/GenBank/DDBJ databases">
        <title>Single cell metagenomics reveals metabolic interactions within the superorganism composed of flagellate Streblomastix strix and complex community of Bacteroidetes bacteria on its surface.</title>
        <authorList>
            <person name="Treitli S.C."/>
            <person name="Kolisko M."/>
            <person name="Husnik F."/>
            <person name="Keeling P."/>
            <person name="Hampl V."/>
        </authorList>
    </citation>
    <scope>NUCLEOTIDE SEQUENCE [LARGE SCALE GENOMIC DNA]</scope>
    <source>
        <strain evidence="1">ST1C</strain>
    </source>
</reference>
<organism evidence="1 2">
    <name type="scientific">Streblomastix strix</name>
    <dbReference type="NCBI Taxonomy" id="222440"/>
    <lineage>
        <taxon>Eukaryota</taxon>
        <taxon>Metamonada</taxon>
        <taxon>Preaxostyla</taxon>
        <taxon>Oxymonadida</taxon>
        <taxon>Streblomastigidae</taxon>
        <taxon>Streblomastix</taxon>
    </lineage>
</organism>
<evidence type="ECO:0000313" key="2">
    <source>
        <dbReference type="Proteomes" id="UP000324800"/>
    </source>
</evidence>
<sequence length="150" mass="16922">NDHFGQNRGGLDPKHREIVKALEKHHRFSAFLVCEQNGFIERTFFNLLDVTIETSVKWCVLSQSVLKPHRFDRRAAQMPYPISAVEASQASMRSDSAQLSNCSCIAAVLIANAIVALEVTGPHDVLAVQQGLFQLSLFKVELFHLKRFSW</sequence>
<name>A0A5J4TTN3_9EUKA</name>
<comment type="caution">
    <text evidence="1">The sequence shown here is derived from an EMBL/GenBank/DDBJ whole genome shotgun (WGS) entry which is preliminary data.</text>
</comment>
<proteinExistence type="predicted"/>
<dbReference type="AlphaFoldDB" id="A0A5J4TTN3"/>
<feature type="non-terminal residue" evidence="1">
    <location>
        <position position="1"/>
    </location>
</feature>
<gene>
    <name evidence="1" type="ORF">EZS28_043092</name>
</gene>
<protein>
    <submittedName>
        <fullName evidence="1">Uncharacterized protein</fullName>
    </submittedName>
</protein>